<protein>
    <recommendedName>
        <fullName evidence="2">DUF6593 domain-containing protein</fullName>
    </recommendedName>
</protein>
<evidence type="ECO:0000256" key="1">
    <source>
        <dbReference type="SAM" id="MobiDB-lite"/>
    </source>
</evidence>
<evidence type="ECO:0000313" key="4">
    <source>
        <dbReference type="Proteomes" id="UP000724874"/>
    </source>
</evidence>
<dbReference type="Pfam" id="PF20236">
    <property type="entry name" value="DUF6593"/>
    <property type="match status" value="1"/>
</dbReference>
<name>A0A9P5NMJ6_GYMJU</name>
<reference evidence="3" key="1">
    <citation type="submission" date="2020-11" db="EMBL/GenBank/DDBJ databases">
        <authorList>
            <consortium name="DOE Joint Genome Institute"/>
            <person name="Ahrendt S."/>
            <person name="Riley R."/>
            <person name="Andreopoulos W."/>
            <person name="LaButti K."/>
            <person name="Pangilinan J."/>
            <person name="Ruiz-duenas F.J."/>
            <person name="Barrasa J.M."/>
            <person name="Sanchez-Garcia M."/>
            <person name="Camarero S."/>
            <person name="Miyauchi S."/>
            <person name="Serrano A."/>
            <person name="Linde D."/>
            <person name="Babiker R."/>
            <person name="Drula E."/>
            <person name="Ayuso-Fernandez I."/>
            <person name="Pacheco R."/>
            <person name="Padilla G."/>
            <person name="Ferreira P."/>
            <person name="Barriuso J."/>
            <person name="Kellner H."/>
            <person name="Castanera R."/>
            <person name="Alfaro M."/>
            <person name="Ramirez L."/>
            <person name="Pisabarro A.G."/>
            <person name="Kuo A."/>
            <person name="Tritt A."/>
            <person name="Lipzen A."/>
            <person name="He G."/>
            <person name="Yan M."/>
            <person name="Ng V."/>
            <person name="Cullen D."/>
            <person name="Martin F."/>
            <person name="Rosso M.-N."/>
            <person name="Henrissat B."/>
            <person name="Hibbett D."/>
            <person name="Martinez A.T."/>
            <person name="Grigoriev I.V."/>
        </authorList>
    </citation>
    <scope>NUCLEOTIDE SEQUENCE</scope>
    <source>
        <strain evidence="3">AH 44721</strain>
    </source>
</reference>
<evidence type="ECO:0000313" key="3">
    <source>
        <dbReference type="EMBL" id="KAF8898243.1"/>
    </source>
</evidence>
<dbReference type="OrthoDB" id="3256331at2759"/>
<dbReference type="EMBL" id="JADNYJ010000054">
    <property type="protein sequence ID" value="KAF8898243.1"/>
    <property type="molecule type" value="Genomic_DNA"/>
</dbReference>
<dbReference type="AlphaFoldDB" id="A0A9P5NMJ6"/>
<dbReference type="Proteomes" id="UP000724874">
    <property type="component" value="Unassembled WGS sequence"/>
</dbReference>
<sequence length="224" mass="25151">MASGGSPSLTPDYGNPEPEDTWASTSTLVNPDPPLRLVFDRDSVISATLYSRTGPMYKITTNSTISRTELKDLTTGEQRVVAIVKRRELLPDVVVFDHRSQKSVRMSKWLKRKKGGPGTHPSAELQTESGSFTWKTDNVYPFALYSNSDDRSQMAEEPGCPIAYSKVLEDPPTIALIIRRCDDSVQIEIITSFLVLEHRRRMKEKFRQGHTVLYALGSQYIVLG</sequence>
<dbReference type="InterPro" id="IPR046528">
    <property type="entry name" value="DUF6593"/>
</dbReference>
<feature type="domain" description="DUF6593" evidence="2">
    <location>
        <begin position="43"/>
        <end position="202"/>
    </location>
</feature>
<gene>
    <name evidence="3" type="ORF">CPB84DRAFT_1825417</name>
</gene>
<comment type="caution">
    <text evidence="3">The sequence shown here is derived from an EMBL/GenBank/DDBJ whole genome shotgun (WGS) entry which is preliminary data.</text>
</comment>
<proteinExistence type="predicted"/>
<keyword evidence="4" id="KW-1185">Reference proteome</keyword>
<organism evidence="3 4">
    <name type="scientific">Gymnopilus junonius</name>
    <name type="common">Spectacular rustgill mushroom</name>
    <name type="synonym">Gymnopilus spectabilis subsp. junonius</name>
    <dbReference type="NCBI Taxonomy" id="109634"/>
    <lineage>
        <taxon>Eukaryota</taxon>
        <taxon>Fungi</taxon>
        <taxon>Dikarya</taxon>
        <taxon>Basidiomycota</taxon>
        <taxon>Agaricomycotina</taxon>
        <taxon>Agaricomycetes</taxon>
        <taxon>Agaricomycetidae</taxon>
        <taxon>Agaricales</taxon>
        <taxon>Agaricineae</taxon>
        <taxon>Hymenogastraceae</taxon>
        <taxon>Gymnopilus</taxon>
    </lineage>
</organism>
<accession>A0A9P5NMJ6</accession>
<feature type="region of interest" description="Disordered" evidence="1">
    <location>
        <begin position="1"/>
        <end position="27"/>
    </location>
</feature>
<evidence type="ECO:0000259" key="2">
    <source>
        <dbReference type="Pfam" id="PF20236"/>
    </source>
</evidence>